<gene>
    <name evidence="1" type="ORF">Q605_AUC00325G0002</name>
</gene>
<organism evidence="1 2">
    <name type="scientific">Actinomyces urogenitalis DORA_12</name>
    <dbReference type="NCBI Taxonomy" id="1403939"/>
    <lineage>
        <taxon>Bacteria</taxon>
        <taxon>Bacillati</taxon>
        <taxon>Actinomycetota</taxon>
        <taxon>Actinomycetes</taxon>
        <taxon>Actinomycetales</taxon>
        <taxon>Actinomycetaceae</taxon>
        <taxon>Actinomyces</taxon>
    </lineage>
</organism>
<evidence type="ECO:0000313" key="1">
    <source>
        <dbReference type="EMBL" id="ETJ06310.1"/>
    </source>
</evidence>
<evidence type="ECO:0000313" key="2">
    <source>
        <dbReference type="Proteomes" id="UP000018852"/>
    </source>
</evidence>
<protein>
    <submittedName>
        <fullName evidence="1">Uncharacterized protein</fullName>
    </submittedName>
</protein>
<sequence>MMLKTAPLSAVAGATDEGGLVWRIVA</sequence>
<dbReference type="Proteomes" id="UP000018852">
    <property type="component" value="Unassembled WGS sequence"/>
</dbReference>
<proteinExistence type="predicted"/>
<reference evidence="1 2" key="1">
    <citation type="submission" date="2013-12" db="EMBL/GenBank/DDBJ databases">
        <title>A Varibaculum cambriense genome reconstructed from a premature infant gut community with otherwise low bacterial novelty that shifts toward anaerobic metabolism during the third week of life.</title>
        <authorList>
            <person name="Brown C.T."/>
            <person name="Sharon I."/>
            <person name="Thomas B.C."/>
            <person name="Castelle C.J."/>
            <person name="Morowitz M.J."/>
            <person name="Banfield J.F."/>
        </authorList>
    </citation>
    <scope>NUCLEOTIDE SEQUENCE [LARGE SCALE GENOMIC DNA]</scope>
    <source>
        <strain evidence="2">DORA_12</strain>
    </source>
</reference>
<comment type="caution">
    <text evidence="1">The sequence shown here is derived from an EMBL/GenBank/DDBJ whole genome shotgun (WGS) entry which is preliminary data.</text>
</comment>
<dbReference type="AlphaFoldDB" id="W1VNE1"/>
<dbReference type="EMBL" id="AZLV01000325">
    <property type="protein sequence ID" value="ETJ06310.1"/>
    <property type="molecule type" value="Genomic_DNA"/>
</dbReference>
<name>W1VNE1_9ACTO</name>
<accession>W1VNE1</accession>
<feature type="non-terminal residue" evidence="1">
    <location>
        <position position="26"/>
    </location>
</feature>